<dbReference type="Pfam" id="PF00528">
    <property type="entry name" value="BPD_transp_1"/>
    <property type="match status" value="1"/>
</dbReference>
<dbReference type="AlphaFoldDB" id="A0A9Q8Y5Y2"/>
<proteinExistence type="inferred from homology"/>
<feature type="transmembrane region" description="Helical" evidence="8">
    <location>
        <begin position="167"/>
        <end position="187"/>
    </location>
</feature>
<keyword evidence="5 8" id="KW-0812">Transmembrane</keyword>
<dbReference type="GO" id="GO:0055085">
    <property type="term" value="P:transmembrane transport"/>
    <property type="evidence" value="ECO:0007669"/>
    <property type="project" value="InterPro"/>
</dbReference>
<name>A0A9Q8Y5Y2_ENSAD</name>
<gene>
    <name evidence="10" type="ORF">NE863_13665</name>
</gene>
<dbReference type="PANTHER" id="PTHR42929:SF5">
    <property type="entry name" value="ABC TRANSPORTER PERMEASE PROTEIN"/>
    <property type="match status" value="1"/>
</dbReference>
<evidence type="ECO:0000256" key="8">
    <source>
        <dbReference type="RuleBase" id="RU363032"/>
    </source>
</evidence>
<feature type="transmembrane region" description="Helical" evidence="8">
    <location>
        <begin position="208"/>
        <end position="236"/>
    </location>
</feature>
<feature type="transmembrane region" description="Helical" evidence="8">
    <location>
        <begin position="114"/>
        <end position="134"/>
    </location>
</feature>
<keyword evidence="3 8" id="KW-0813">Transport</keyword>
<evidence type="ECO:0000256" key="5">
    <source>
        <dbReference type="ARBA" id="ARBA00022692"/>
    </source>
</evidence>
<dbReference type="RefSeq" id="WP_110819504.1">
    <property type="nucleotide sequence ID" value="NZ_CAXURO020000001.1"/>
</dbReference>
<dbReference type="SUPFAM" id="SSF161098">
    <property type="entry name" value="MetI-like"/>
    <property type="match status" value="1"/>
</dbReference>
<sequence>MADTALTSATALEDADRRKAWGFVAPALLWTVAFFVVPFAFMAAMSLWKREGRDIVHAWTFDNYVRFFSENALFRGLVNSLEITVIVTVISVLLAYPLAWIIAERVPKRLQRMALILAILPFWTSYVVRSYSWLLVLSKNGVINQVFMSIGLISEPLELASTRTATVIGFVHFFVMLLTLTIYSNLIQLSPNYRRAAADLGANAFQTFWHVVLPLTLPGIMTGAFLTFVLCIGDYVTPQILGGNNELVLPQIIMLQLGRRADFPMAAALSIVLMLAVTVAYLACARWLKIERA</sequence>
<evidence type="ECO:0000313" key="11">
    <source>
        <dbReference type="Proteomes" id="UP001055460"/>
    </source>
</evidence>
<feature type="transmembrane region" description="Helical" evidence="8">
    <location>
        <begin position="83"/>
        <end position="102"/>
    </location>
</feature>
<evidence type="ECO:0000256" key="7">
    <source>
        <dbReference type="ARBA" id="ARBA00023136"/>
    </source>
</evidence>
<evidence type="ECO:0000256" key="3">
    <source>
        <dbReference type="ARBA" id="ARBA00022448"/>
    </source>
</evidence>
<evidence type="ECO:0000256" key="1">
    <source>
        <dbReference type="ARBA" id="ARBA00004651"/>
    </source>
</evidence>
<dbReference type="InterPro" id="IPR000515">
    <property type="entry name" value="MetI-like"/>
</dbReference>
<comment type="subcellular location">
    <subcellularLocation>
        <location evidence="1 8">Cell membrane</location>
        <topology evidence="1 8">Multi-pass membrane protein</topology>
    </subcellularLocation>
</comment>
<dbReference type="OrthoDB" id="9807047at2"/>
<evidence type="ECO:0000259" key="9">
    <source>
        <dbReference type="PROSITE" id="PS50928"/>
    </source>
</evidence>
<keyword evidence="6 8" id="KW-1133">Transmembrane helix</keyword>
<evidence type="ECO:0000256" key="2">
    <source>
        <dbReference type="ARBA" id="ARBA00007069"/>
    </source>
</evidence>
<reference evidence="10" key="1">
    <citation type="submission" date="2022-06" db="EMBL/GenBank/DDBJ databases">
        <title>Physiological and biochemical characterization and genomic elucidation of a strain of the genus Ensifer adhaerens M8 that combines arsenic oxidation and chromium reduction.</title>
        <authorList>
            <person name="Li X."/>
            <person name="Yu c."/>
        </authorList>
    </citation>
    <scope>NUCLEOTIDE SEQUENCE</scope>
    <source>
        <strain evidence="10">M8</strain>
    </source>
</reference>
<keyword evidence="7 8" id="KW-0472">Membrane</keyword>
<dbReference type="GO" id="GO:0005886">
    <property type="term" value="C:plasma membrane"/>
    <property type="evidence" value="ECO:0007669"/>
    <property type="project" value="UniProtKB-SubCell"/>
</dbReference>
<accession>A0A9Q8Y5Y2</accession>
<feature type="domain" description="ABC transmembrane type-1" evidence="9">
    <location>
        <begin position="77"/>
        <end position="284"/>
    </location>
</feature>
<keyword evidence="4" id="KW-1003">Cell membrane</keyword>
<comment type="similarity">
    <text evidence="2">Belongs to the binding-protein-dependent transport system permease family. CysTW subfamily.</text>
</comment>
<protein>
    <submittedName>
        <fullName evidence="10">ABC transporter permease</fullName>
    </submittedName>
</protein>
<evidence type="ECO:0000256" key="4">
    <source>
        <dbReference type="ARBA" id="ARBA00022475"/>
    </source>
</evidence>
<feature type="transmembrane region" description="Helical" evidence="8">
    <location>
        <begin position="263"/>
        <end position="284"/>
    </location>
</feature>
<dbReference type="InterPro" id="IPR035906">
    <property type="entry name" value="MetI-like_sf"/>
</dbReference>
<dbReference type="Proteomes" id="UP001055460">
    <property type="component" value="Chromosome"/>
</dbReference>
<dbReference type="PROSITE" id="PS50928">
    <property type="entry name" value="ABC_TM1"/>
    <property type="match status" value="1"/>
</dbReference>
<dbReference type="Gene3D" id="1.10.3720.10">
    <property type="entry name" value="MetI-like"/>
    <property type="match status" value="1"/>
</dbReference>
<evidence type="ECO:0000256" key="6">
    <source>
        <dbReference type="ARBA" id="ARBA00022989"/>
    </source>
</evidence>
<dbReference type="CDD" id="cd06261">
    <property type="entry name" value="TM_PBP2"/>
    <property type="match status" value="1"/>
</dbReference>
<dbReference type="PANTHER" id="PTHR42929">
    <property type="entry name" value="INNER MEMBRANE ABC TRANSPORTER PERMEASE PROTEIN YDCU-RELATED-RELATED"/>
    <property type="match status" value="1"/>
</dbReference>
<feature type="transmembrane region" description="Helical" evidence="8">
    <location>
        <begin position="27"/>
        <end position="48"/>
    </location>
</feature>
<dbReference type="EMBL" id="CP098807">
    <property type="protein sequence ID" value="USJ22356.1"/>
    <property type="molecule type" value="Genomic_DNA"/>
</dbReference>
<evidence type="ECO:0000313" key="10">
    <source>
        <dbReference type="EMBL" id="USJ22356.1"/>
    </source>
</evidence>
<organism evidence="10 11">
    <name type="scientific">Ensifer adhaerens</name>
    <name type="common">Sinorhizobium morelense</name>
    <dbReference type="NCBI Taxonomy" id="106592"/>
    <lineage>
        <taxon>Bacteria</taxon>
        <taxon>Pseudomonadati</taxon>
        <taxon>Pseudomonadota</taxon>
        <taxon>Alphaproteobacteria</taxon>
        <taxon>Hyphomicrobiales</taxon>
        <taxon>Rhizobiaceae</taxon>
        <taxon>Sinorhizobium/Ensifer group</taxon>
        <taxon>Ensifer</taxon>
    </lineage>
</organism>